<feature type="domain" description="MobA-like NTP transferase" evidence="8">
    <location>
        <begin position="158"/>
        <end position="291"/>
    </location>
</feature>
<dbReference type="Pfam" id="PF12804">
    <property type="entry name" value="NTP_transf_3"/>
    <property type="match status" value="1"/>
</dbReference>
<evidence type="ECO:0000313" key="9">
    <source>
        <dbReference type="EMBL" id="MBC8209063.1"/>
    </source>
</evidence>
<keyword evidence="3" id="KW-0479">Metal-binding</keyword>
<keyword evidence="4" id="KW-0547">Nucleotide-binding</keyword>
<gene>
    <name evidence="9" type="ORF">H8E79_07840</name>
</gene>
<comment type="caution">
    <text evidence="9">The sequence shown here is derived from an EMBL/GenBank/DDBJ whole genome shotgun (WGS) entry which is preliminary data.</text>
</comment>
<dbReference type="InterPro" id="IPR013482">
    <property type="entry name" value="Molybde_CF_guanTrfase"/>
</dbReference>
<evidence type="ECO:0000256" key="1">
    <source>
        <dbReference type="ARBA" id="ARBA00022490"/>
    </source>
</evidence>
<name>A0A8J6TAM8_9BACT</name>
<proteinExistence type="predicted"/>
<evidence type="ECO:0000256" key="4">
    <source>
        <dbReference type="ARBA" id="ARBA00022741"/>
    </source>
</evidence>
<reference evidence="9 10" key="1">
    <citation type="submission" date="2020-08" db="EMBL/GenBank/DDBJ databases">
        <title>Bridging the membrane lipid divide: bacteria of the FCB group superphylum have the potential to synthesize archaeal ether lipids.</title>
        <authorList>
            <person name="Villanueva L."/>
            <person name="Von Meijenfeldt F.A.B."/>
            <person name="Westbye A.B."/>
            <person name="Yadav S."/>
            <person name="Hopmans E.C."/>
            <person name="Dutilh B.E."/>
            <person name="Sinninghe Damste J.S."/>
        </authorList>
    </citation>
    <scope>NUCLEOTIDE SEQUENCE [LARGE SCALE GENOMIC DNA]</scope>
    <source>
        <strain evidence="9">NIOZ-UU81</strain>
    </source>
</reference>
<keyword evidence="6" id="KW-0342">GTP-binding</keyword>
<dbReference type="GO" id="GO:0046872">
    <property type="term" value="F:metal ion binding"/>
    <property type="evidence" value="ECO:0007669"/>
    <property type="project" value="UniProtKB-KW"/>
</dbReference>
<dbReference type="GO" id="GO:0016779">
    <property type="term" value="F:nucleotidyltransferase activity"/>
    <property type="evidence" value="ECO:0007669"/>
    <property type="project" value="TreeGrafter"/>
</dbReference>
<evidence type="ECO:0000256" key="5">
    <source>
        <dbReference type="ARBA" id="ARBA00022842"/>
    </source>
</evidence>
<keyword evidence="5" id="KW-0460">Magnesium</keyword>
<evidence type="ECO:0000256" key="3">
    <source>
        <dbReference type="ARBA" id="ARBA00022723"/>
    </source>
</evidence>
<protein>
    <submittedName>
        <fullName evidence="9">NTP transferase domain-containing protein</fullName>
    </submittedName>
</protein>
<dbReference type="SUPFAM" id="SSF53448">
    <property type="entry name" value="Nucleotide-diphospho-sugar transferases"/>
    <property type="match status" value="1"/>
</dbReference>
<keyword evidence="2 9" id="KW-0808">Transferase</keyword>
<evidence type="ECO:0000256" key="6">
    <source>
        <dbReference type="ARBA" id="ARBA00023134"/>
    </source>
</evidence>
<evidence type="ECO:0000313" key="10">
    <source>
        <dbReference type="Proteomes" id="UP000599024"/>
    </source>
</evidence>
<dbReference type="EMBL" id="JACNLK010000073">
    <property type="protein sequence ID" value="MBC8209063.1"/>
    <property type="molecule type" value="Genomic_DNA"/>
</dbReference>
<sequence length="344" mass="37727">MKDCQTQQVDSMPVHCQPILEVRGATGEAGEQQLSRLLAELSQKGLRLALVCQHDQSNALLAERPGATILYRSILDPAAPEDTRLLHDLVGGHDLVLLLGDYQYGAAQLLFQPSNETKSAEPNSPVVYVSRPGDTPSRMNQAVQAWLTRICTATPLWACVLIGGRSSRMGSPKHLLAKRNATWLEETVALLRPLTHGIILSGSGDVPQSLSDLPRLADAPGVQGPLAGILAAMRWQPRFSWLLLACDMPVISSSALEWLLARRAPGSWGVVPRLEHDGFVEPLLAHYDFRAARYFEDLATSNCFKIGQVARRSKIETPVIPEALRDSWLNINTPAQLKAARELF</sequence>
<accession>A0A8J6TAM8</accession>
<evidence type="ECO:0000256" key="2">
    <source>
        <dbReference type="ARBA" id="ARBA00022679"/>
    </source>
</evidence>
<keyword evidence="1" id="KW-0963">Cytoplasm</keyword>
<keyword evidence="7" id="KW-0501">Molybdenum cofactor biosynthesis</keyword>
<evidence type="ECO:0000259" key="8">
    <source>
        <dbReference type="Pfam" id="PF12804"/>
    </source>
</evidence>
<organism evidence="9 10">
    <name type="scientific">Candidatus Desulfatifera sulfidica</name>
    <dbReference type="NCBI Taxonomy" id="2841691"/>
    <lineage>
        <taxon>Bacteria</taxon>
        <taxon>Pseudomonadati</taxon>
        <taxon>Thermodesulfobacteriota</taxon>
        <taxon>Desulfobulbia</taxon>
        <taxon>Desulfobulbales</taxon>
        <taxon>Desulfobulbaceae</taxon>
        <taxon>Candidatus Desulfatifera</taxon>
    </lineage>
</organism>
<dbReference type="PANTHER" id="PTHR19136:SF81">
    <property type="entry name" value="MOLYBDENUM COFACTOR GUANYLYLTRANSFERASE"/>
    <property type="match status" value="1"/>
</dbReference>
<dbReference type="InterPro" id="IPR025877">
    <property type="entry name" value="MobA-like_NTP_Trfase"/>
</dbReference>
<evidence type="ECO:0000256" key="7">
    <source>
        <dbReference type="ARBA" id="ARBA00023150"/>
    </source>
</evidence>
<dbReference type="InterPro" id="IPR029044">
    <property type="entry name" value="Nucleotide-diphossugar_trans"/>
</dbReference>
<dbReference type="AlphaFoldDB" id="A0A8J6TAM8"/>
<dbReference type="Proteomes" id="UP000599024">
    <property type="component" value="Unassembled WGS sequence"/>
</dbReference>
<dbReference type="GO" id="GO:0005525">
    <property type="term" value="F:GTP binding"/>
    <property type="evidence" value="ECO:0007669"/>
    <property type="project" value="UniProtKB-KW"/>
</dbReference>
<dbReference type="GO" id="GO:0006777">
    <property type="term" value="P:Mo-molybdopterin cofactor biosynthetic process"/>
    <property type="evidence" value="ECO:0007669"/>
    <property type="project" value="UniProtKB-KW"/>
</dbReference>
<dbReference type="PANTHER" id="PTHR19136">
    <property type="entry name" value="MOLYBDENUM COFACTOR GUANYLYLTRANSFERASE"/>
    <property type="match status" value="1"/>
</dbReference>
<dbReference type="Gene3D" id="3.90.550.10">
    <property type="entry name" value="Spore Coat Polysaccharide Biosynthesis Protein SpsA, Chain A"/>
    <property type="match status" value="1"/>
</dbReference>
<dbReference type="CDD" id="cd02503">
    <property type="entry name" value="MobA"/>
    <property type="match status" value="1"/>
</dbReference>